<dbReference type="Gene3D" id="1.10.606.20">
    <property type="match status" value="1"/>
</dbReference>
<dbReference type="PANTHER" id="PTHR34599:SF1">
    <property type="entry name" value="PHOSPHATIDIC ACID PHOSPHATASE TYPE 2_HALOPEROXIDASE DOMAIN-CONTAINING PROTEIN"/>
    <property type="match status" value="1"/>
</dbReference>
<evidence type="ECO:0000313" key="3">
    <source>
        <dbReference type="EMBL" id="KAA1418918.1"/>
    </source>
</evidence>
<dbReference type="InterPro" id="IPR036938">
    <property type="entry name" value="PAP2/HPO_sf"/>
</dbReference>
<reference evidence="3 4" key="2">
    <citation type="submission" date="2019-09" db="EMBL/GenBank/DDBJ databases">
        <authorList>
            <person name="Jin C."/>
        </authorList>
    </citation>
    <scope>NUCLEOTIDE SEQUENCE [LARGE SCALE GENOMIC DNA]</scope>
    <source>
        <strain evidence="3 4">BN130099</strain>
    </source>
</reference>
<name>A0A5B1LFG2_9ACTN</name>
<dbReference type="Proteomes" id="UP000325003">
    <property type="component" value="Unassembled WGS sequence"/>
</dbReference>
<dbReference type="SUPFAM" id="SSF48317">
    <property type="entry name" value="Acid phosphatase/Vanadium-dependent haloperoxidase"/>
    <property type="match status" value="1"/>
</dbReference>
<dbReference type="EMBL" id="VUJV01000003">
    <property type="protein sequence ID" value="KAA1418918.1"/>
    <property type="molecule type" value="Genomic_DNA"/>
</dbReference>
<dbReference type="InterPro" id="IPR000326">
    <property type="entry name" value="PAP2/HPO"/>
</dbReference>
<organism evidence="3 4">
    <name type="scientific">Nocardioides humilatus</name>
    <dbReference type="NCBI Taxonomy" id="2607660"/>
    <lineage>
        <taxon>Bacteria</taxon>
        <taxon>Bacillati</taxon>
        <taxon>Actinomycetota</taxon>
        <taxon>Actinomycetes</taxon>
        <taxon>Propionibacteriales</taxon>
        <taxon>Nocardioidaceae</taxon>
        <taxon>Nocardioides</taxon>
    </lineage>
</organism>
<evidence type="ECO:0000259" key="2">
    <source>
        <dbReference type="Pfam" id="PF01569"/>
    </source>
</evidence>
<protein>
    <submittedName>
        <fullName evidence="3">Vanadium-dependent haloperoxidase</fullName>
    </submittedName>
</protein>
<dbReference type="InterPro" id="IPR006311">
    <property type="entry name" value="TAT_signal"/>
</dbReference>
<evidence type="ECO:0000256" key="1">
    <source>
        <dbReference type="SAM" id="SignalP"/>
    </source>
</evidence>
<accession>A0A5B1LFG2</accession>
<dbReference type="InterPro" id="IPR052559">
    <property type="entry name" value="V-haloperoxidase"/>
</dbReference>
<proteinExistence type="predicted"/>
<keyword evidence="3" id="KW-0560">Oxidoreductase</keyword>
<feature type="signal peptide" evidence="1">
    <location>
        <begin position="1"/>
        <end position="29"/>
    </location>
</feature>
<evidence type="ECO:0000313" key="4">
    <source>
        <dbReference type="Proteomes" id="UP000325003"/>
    </source>
</evidence>
<feature type="chain" id="PRO_5038752705" evidence="1">
    <location>
        <begin position="30"/>
        <end position="445"/>
    </location>
</feature>
<keyword evidence="4" id="KW-1185">Reference proteome</keyword>
<gene>
    <name evidence="3" type="ORF">F0U44_10605</name>
</gene>
<feature type="domain" description="Phosphatidic acid phosphatase type 2/haloperoxidase" evidence="2">
    <location>
        <begin position="326"/>
        <end position="442"/>
    </location>
</feature>
<dbReference type="AlphaFoldDB" id="A0A5B1LFG2"/>
<dbReference type="CDD" id="cd03398">
    <property type="entry name" value="PAP2_haloperoxidase"/>
    <property type="match status" value="1"/>
</dbReference>
<dbReference type="Pfam" id="PF01569">
    <property type="entry name" value="PAP2"/>
    <property type="match status" value="1"/>
</dbReference>
<keyword evidence="3" id="KW-0575">Peroxidase</keyword>
<dbReference type="PANTHER" id="PTHR34599">
    <property type="entry name" value="PEROXIDASE-RELATED"/>
    <property type="match status" value="1"/>
</dbReference>
<dbReference type="PROSITE" id="PS51318">
    <property type="entry name" value="TAT"/>
    <property type="match status" value="1"/>
</dbReference>
<reference evidence="3 4" key="1">
    <citation type="submission" date="2019-09" db="EMBL/GenBank/DDBJ databases">
        <title>Nocardioides panacisoli sp. nov., isolated from the soil of a ginseng field.</title>
        <authorList>
            <person name="Cho C."/>
        </authorList>
    </citation>
    <scope>NUCLEOTIDE SEQUENCE [LARGE SCALE GENOMIC DNA]</scope>
    <source>
        <strain evidence="3 4">BN130099</strain>
    </source>
</reference>
<keyword evidence="1" id="KW-0732">Signal</keyword>
<sequence>MVMQPDRPNWTRRGFLGLAGISAAGAASATWLPVPASASSDPDVVRGDAAHAWLRAVYDRVWHEGVGTPTGAARIYCAVAVGLYESVAPFSDNLRSLVGQLTDLRPLPQPPRGRTDPACVIASALRTLTDYLFRGAPSGPTDPIAAVYDRQVRLRRAAGVPAGVVSASLDHGSRVGRDLVAWVSSDGYAGSLRPYTPPIGPSRWRPSPPNYGEPIGAYFSEVRPMVLQRADEVKPVRYVPFSTAEGSAFWDQANATYQTGLALTQAQRETAMFWRDNPHTSGLPSGHWMQITRQVCEQRRLSLARSVEAYARVGVALHDAFLNCWTWKYRYNLIRPVDYVHDHIDPSWATWVATPPFPEYTSGHSVASAAAATVLTDLLGPIRFTDVNTIPEWGTRVFRNFRVAAEEAAISRQYGGIHYPMAIQFGMDQGDAIGTLVVNRLQTSV</sequence>
<dbReference type="GO" id="GO:0004601">
    <property type="term" value="F:peroxidase activity"/>
    <property type="evidence" value="ECO:0007669"/>
    <property type="project" value="UniProtKB-KW"/>
</dbReference>
<comment type="caution">
    <text evidence="3">The sequence shown here is derived from an EMBL/GenBank/DDBJ whole genome shotgun (WGS) entry which is preliminary data.</text>
</comment>